<accession>A0A455TAP4</accession>
<sequence length="119" mass="13710">MKKTAFLFSQPPFGNFLSKDGLDIALAVSLITNKTGFFFIGDGIFHLIKNKKSKNILLFDYTTKFSIFPMCGIDEFYSCENYLKDRGINKDYSFLVNLILLDQLSFKKKIDSFDCILNF</sequence>
<dbReference type="NCBIfam" id="NF001238">
    <property type="entry name" value="PRK00211.1"/>
    <property type="match status" value="1"/>
</dbReference>
<dbReference type="Pfam" id="PF02635">
    <property type="entry name" value="DsrE"/>
    <property type="match status" value="1"/>
</dbReference>
<protein>
    <submittedName>
        <fullName evidence="2">Sulfur transfer complex subunit</fullName>
    </submittedName>
</protein>
<keyword evidence="3" id="KW-1185">Reference proteome</keyword>
<dbReference type="EMBL" id="AP019379">
    <property type="protein sequence ID" value="BBI01408.1"/>
    <property type="molecule type" value="Genomic_DNA"/>
</dbReference>
<dbReference type="InterPro" id="IPR027396">
    <property type="entry name" value="DsrEFH-like"/>
</dbReference>
<dbReference type="NCBIfam" id="TIGR03010">
    <property type="entry name" value="sulf_tusC_dsrF"/>
    <property type="match status" value="1"/>
</dbReference>
<dbReference type="Gene3D" id="3.40.1260.10">
    <property type="entry name" value="DsrEFH-like"/>
    <property type="match status" value="1"/>
</dbReference>
<dbReference type="Proteomes" id="UP000317544">
    <property type="component" value="Chromosome"/>
</dbReference>
<dbReference type="AlphaFoldDB" id="A0A455TAP4"/>
<dbReference type="InterPro" id="IPR003787">
    <property type="entry name" value="Sulphur_relay_DsrE/F-like"/>
</dbReference>
<dbReference type="PANTHER" id="PTHR38780:SF1">
    <property type="entry name" value="PROTEIN TUSC"/>
    <property type="match status" value="1"/>
</dbReference>
<dbReference type="InterPro" id="IPR017462">
    <property type="entry name" value="Sulphur_relay_TusC/DsrF"/>
</dbReference>
<dbReference type="RefSeq" id="WP_158345181.1">
    <property type="nucleotide sequence ID" value="NZ_AP019379.1"/>
</dbReference>
<dbReference type="SUPFAM" id="SSF75169">
    <property type="entry name" value="DsrEFH-like"/>
    <property type="match status" value="1"/>
</dbReference>
<comment type="similarity">
    <text evidence="1">Belongs to the DsrF/TusC family.</text>
</comment>
<evidence type="ECO:0000313" key="2">
    <source>
        <dbReference type="EMBL" id="BBI01408.1"/>
    </source>
</evidence>
<organism evidence="2 3">
    <name type="scientific">Buchnera aphidicola</name>
    <name type="common">Nipponaphis monzeni</name>
    <dbReference type="NCBI Taxonomy" id="2495405"/>
    <lineage>
        <taxon>Bacteria</taxon>
        <taxon>Pseudomonadati</taxon>
        <taxon>Pseudomonadota</taxon>
        <taxon>Gammaproteobacteria</taxon>
        <taxon>Enterobacterales</taxon>
        <taxon>Erwiniaceae</taxon>
        <taxon>Buchnera</taxon>
    </lineage>
</organism>
<evidence type="ECO:0000256" key="1">
    <source>
        <dbReference type="ARBA" id="ARBA00005996"/>
    </source>
</evidence>
<name>A0A455TAP4_9GAMM</name>
<dbReference type="OrthoDB" id="9789418at2"/>
<proteinExistence type="inferred from homology"/>
<evidence type="ECO:0000313" key="3">
    <source>
        <dbReference type="Proteomes" id="UP000317544"/>
    </source>
</evidence>
<reference evidence="2 3" key="1">
    <citation type="journal article" date="2019" name="Proc. Natl. Acad. Sci. U.S.A.">
        <title>Exaggeration and cooption of innate immunity for social defense.</title>
        <authorList>
            <person name="Kutsukake M."/>
            <person name="Moriyama M."/>
            <person name="Shigenobu S."/>
            <person name="Meng X.-Y."/>
            <person name="Nikoh N."/>
            <person name="Noda C."/>
            <person name="Kobayashi S."/>
            <person name="Fukatsu T."/>
        </authorList>
    </citation>
    <scope>NUCLEOTIDE SEQUENCE [LARGE SCALE GENOMIC DNA]</scope>
    <source>
        <strain evidence="2 3">Nmo</strain>
    </source>
</reference>
<gene>
    <name evidence="2" type="primary">yheM</name>
    <name evidence="2" type="ORF">BUCNMO_405</name>
</gene>
<dbReference type="PANTHER" id="PTHR38780">
    <property type="entry name" value="PROTEIN TUSC"/>
    <property type="match status" value="1"/>
</dbReference>